<gene>
    <name evidence="2" type="ORF">PG993_002520</name>
</gene>
<dbReference type="EMBL" id="JAQQWK010000002">
    <property type="protein sequence ID" value="KAK8051135.1"/>
    <property type="molecule type" value="Genomic_DNA"/>
</dbReference>
<feature type="compositionally biased region" description="Basic and acidic residues" evidence="1">
    <location>
        <begin position="1"/>
        <end position="10"/>
    </location>
</feature>
<keyword evidence="3" id="KW-1185">Reference proteome</keyword>
<organism evidence="2 3">
    <name type="scientific">Apiospora rasikravindrae</name>
    <dbReference type="NCBI Taxonomy" id="990691"/>
    <lineage>
        <taxon>Eukaryota</taxon>
        <taxon>Fungi</taxon>
        <taxon>Dikarya</taxon>
        <taxon>Ascomycota</taxon>
        <taxon>Pezizomycotina</taxon>
        <taxon>Sordariomycetes</taxon>
        <taxon>Xylariomycetidae</taxon>
        <taxon>Amphisphaeriales</taxon>
        <taxon>Apiosporaceae</taxon>
        <taxon>Apiospora</taxon>
    </lineage>
</organism>
<sequence>MLHIVADKQEPGGPVLTEGDTVGRVSGSPGLIAGVVFQERVHLQRGRARKKEEHRARHDVCADEIPAVLAAVHEGHVVDEPLVTGTETGLELVLGEGSRGGLVARLHAALGRLEKRCRLLHIGLLFSLSSQDLGSTQ</sequence>
<evidence type="ECO:0000256" key="1">
    <source>
        <dbReference type="SAM" id="MobiDB-lite"/>
    </source>
</evidence>
<evidence type="ECO:0000313" key="2">
    <source>
        <dbReference type="EMBL" id="KAK8051135.1"/>
    </source>
</evidence>
<feature type="region of interest" description="Disordered" evidence="1">
    <location>
        <begin position="1"/>
        <end position="21"/>
    </location>
</feature>
<evidence type="ECO:0000313" key="3">
    <source>
        <dbReference type="Proteomes" id="UP001444661"/>
    </source>
</evidence>
<reference evidence="2 3" key="1">
    <citation type="submission" date="2023-01" db="EMBL/GenBank/DDBJ databases">
        <title>Analysis of 21 Apiospora genomes using comparative genomics revels a genus with tremendous synthesis potential of carbohydrate active enzymes and secondary metabolites.</title>
        <authorList>
            <person name="Sorensen T."/>
        </authorList>
    </citation>
    <scope>NUCLEOTIDE SEQUENCE [LARGE SCALE GENOMIC DNA]</scope>
    <source>
        <strain evidence="2 3">CBS 33761</strain>
    </source>
</reference>
<name>A0ABR1TWV6_9PEZI</name>
<proteinExistence type="predicted"/>
<accession>A0ABR1TWV6</accession>
<dbReference type="Proteomes" id="UP001444661">
    <property type="component" value="Unassembled WGS sequence"/>
</dbReference>
<comment type="caution">
    <text evidence="2">The sequence shown here is derived from an EMBL/GenBank/DDBJ whole genome shotgun (WGS) entry which is preliminary data.</text>
</comment>
<protein>
    <submittedName>
        <fullName evidence="2">Uncharacterized protein</fullName>
    </submittedName>
</protein>